<feature type="compositionally biased region" description="Low complexity" evidence="1">
    <location>
        <begin position="161"/>
        <end position="173"/>
    </location>
</feature>
<accession>A0A9P4VJL7</accession>
<dbReference type="InterPro" id="IPR021833">
    <property type="entry name" value="DUF3425"/>
</dbReference>
<organism evidence="2 3">
    <name type="scientific">Patellaria atrata CBS 101060</name>
    <dbReference type="NCBI Taxonomy" id="1346257"/>
    <lineage>
        <taxon>Eukaryota</taxon>
        <taxon>Fungi</taxon>
        <taxon>Dikarya</taxon>
        <taxon>Ascomycota</taxon>
        <taxon>Pezizomycotina</taxon>
        <taxon>Dothideomycetes</taxon>
        <taxon>Dothideomycetes incertae sedis</taxon>
        <taxon>Patellariales</taxon>
        <taxon>Patellariaceae</taxon>
        <taxon>Patellaria</taxon>
    </lineage>
</organism>
<feature type="compositionally biased region" description="Basic and acidic residues" evidence="1">
    <location>
        <begin position="37"/>
        <end position="56"/>
    </location>
</feature>
<dbReference type="Proteomes" id="UP000799429">
    <property type="component" value="Unassembled WGS sequence"/>
</dbReference>
<comment type="caution">
    <text evidence="2">The sequence shown here is derived from an EMBL/GenBank/DDBJ whole genome shotgun (WGS) entry which is preliminary data.</text>
</comment>
<dbReference type="EMBL" id="MU006109">
    <property type="protein sequence ID" value="KAF2835391.1"/>
    <property type="molecule type" value="Genomic_DNA"/>
</dbReference>
<reference evidence="2" key="1">
    <citation type="journal article" date="2020" name="Stud. Mycol.">
        <title>101 Dothideomycetes genomes: a test case for predicting lifestyles and emergence of pathogens.</title>
        <authorList>
            <person name="Haridas S."/>
            <person name="Albert R."/>
            <person name="Binder M."/>
            <person name="Bloem J."/>
            <person name="Labutti K."/>
            <person name="Salamov A."/>
            <person name="Andreopoulos B."/>
            <person name="Baker S."/>
            <person name="Barry K."/>
            <person name="Bills G."/>
            <person name="Bluhm B."/>
            <person name="Cannon C."/>
            <person name="Castanera R."/>
            <person name="Culley D."/>
            <person name="Daum C."/>
            <person name="Ezra D."/>
            <person name="Gonzalez J."/>
            <person name="Henrissat B."/>
            <person name="Kuo A."/>
            <person name="Liang C."/>
            <person name="Lipzen A."/>
            <person name="Lutzoni F."/>
            <person name="Magnuson J."/>
            <person name="Mondo S."/>
            <person name="Nolan M."/>
            <person name="Ohm R."/>
            <person name="Pangilinan J."/>
            <person name="Park H.-J."/>
            <person name="Ramirez L."/>
            <person name="Alfaro M."/>
            <person name="Sun H."/>
            <person name="Tritt A."/>
            <person name="Yoshinaga Y."/>
            <person name="Zwiers L.-H."/>
            <person name="Turgeon B."/>
            <person name="Goodwin S."/>
            <person name="Spatafora J."/>
            <person name="Crous P."/>
            <person name="Grigoriev I."/>
        </authorList>
    </citation>
    <scope>NUCLEOTIDE SEQUENCE</scope>
    <source>
        <strain evidence="2">CBS 101060</strain>
    </source>
</reference>
<dbReference type="Gene3D" id="1.20.5.170">
    <property type="match status" value="1"/>
</dbReference>
<feature type="region of interest" description="Disordered" evidence="1">
    <location>
        <begin position="436"/>
        <end position="475"/>
    </location>
</feature>
<gene>
    <name evidence="2" type="ORF">M501DRAFT_942051</name>
</gene>
<evidence type="ECO:0008006" key="4">
    <source>
        <dbReference type="Google" id="ProtNLM"/>
    </source>
</evidence>
<evidence type="ECO:0000256" key="1">
    <source>
        <dbReference type="SAM" id="MobiDB-lite"/>
    </source>
</evidence>
<dbReference type="AlphaFoldDB" id="A0A9P4VJL7"/>
<dbReference type="OrthoDB" id="4161589at2759"/>
<dbReference type="PANTHER" id="PTHR37012:SF2">
    <property type="entry name" value="BZIP DOMAIN-CONTAINING PROTEIN-RELATED"/>
    <property type="match status" value="1"/>
</dbReference>
<feature type="compositionally biased region" description="Acidic residues" evidence="1">
    <location>
        <begin position="1"/>
        <end position="10"/>
    </location>
</feature>
<feature type="compositionally biased region" description="Polar residues" evidence="1">
    <location>
        <begin position="436"/>
        <end position="458"/>
    </location>
</feature>
<sequence>MQSDNNEDQSDQNTKKRRRTSVNPSPRGVANLTPQQLERKRANDREAQRAIRERTKSTIEQLKARINKLESQRPQIELQHALREKEAIQAENNDIRSRLTAVLALIQPVLGINHPGTQSLNDLADAAERNTHSAVSQNIDAHDRVQRSYDHLASPDIHPALAAQSTSSPPSQSHGERNWAFPGAPPTSDVRSWPPTTDPALVEPLNTGRMIPPEPLYSDERLGLNFLLSGSERLIKRHDGTPLNSIVPINAPHLVFPKTIQSTCPLDEILLGCLRDCDAQAVRGVSRSTLAGPAYPNFSALIEPTNTTYSHQLSRVLTDILGTFEAIKGLPEQVAIIFIMFLVMRWLVDPTPENYNRLPDWVTPRAASLFTPHPAWIDYLPFPRLRDRMVLLDPFIHFADFFIPFTTTINLNWPHDPRDPPAPLYPAAGTTASPLPSASSVYTPTSGTATSPFSTAVQVGTPETPVTENGMGRPVQSEEEQWLINPAFEEHLRDLRNWSLGPKFRELLPGLADCVEIR</sequence>
<keyword evidence="3" id="KW-1185">Reference proteome</keyword>
<protein>
    <recommendedName>
        <fullName evidence="4">BZIP transcription factor</fullName>
    </recommendedName>
</protein>
<dbReference type="Pfam" id="PF11905">
    <property type="entry name" value="DUF3425"/>
    <property type="match status" value="1"/>
</dbReference>
<evidence type="ECO:0000313" key="3">
    <source>
        <dbReference type="Proteomes" id="UP000799429"/>
    </source>
</evidence>
<dbReference type="CDD" id="cd14688">
    <property type="entry name" value="bZIP_YAP"/>
    <property type="match status" value="1"/>
</dbReference>
<name>A0A9P4VJL7_9PEZI</name>
<proteinExistence type="predicted"/>
<feature type="region of interest" description="Disordered" evidence="1">
    <location>
        <begin position="1"/>
        <end position="56"/>
    </location>
</feature>
<dbReference type="PANTHER" id="PTHR37012">
    <property type="entry name" value="B-ZIP TRANSCRIPTION FACTOR (EUROFUNG)-RELATED"/>
    <property type="match status" value="1"/>
</dbReference>
<evidence type="ECO:0000313" key="2">
    <source>
        <dbReference type="EMBL" id="KAF2835391.1"/>
    </source>
</evidence>
<feature type="region of interest" description="Disordered" evidence="1">
    <location>
        <begin position="161"/>
        <end position="194"/>
    </location>
</feature>